<accession>X1D2C9</accession>
<feature type="non-terminal residue" evidence="1">
    <location>
        <position position="1"/>
    </location>
</feature>
<sequence length="29" mass="3325">REFSATELQIQILARYTTTIIKPGDKIMS</sequence>
<gene>
    <name evidence="1" type="ORF">S01H4_56509</name>
</gene>
<evidence type="ECO:0000313" key="1">
    <source>
        <dbReference type="EMBL" id="GAH14332.1"/>
    </source>
</evidence>
<comment type="caution">
    <text evidence="1">The sequence shown here is derived from an EMBL/GenBank/DDBJ whole genome shotgun (WGS) entry which is preliminary data.</text>
</comment>
<reference evidence="1" key="1">
    <citation type="journal article" date="2014" name="Front. Microbiol.">
        <title>High frequency of phylogenetically diverse reductive dehalogenase-homologous genes in deep subseafloor sedimentary metagenomes.</title>
        <authorList>
            <person name="Kawai M."/>
            <person name="Futagami T."/>
            <person name="Toyoda A."/>
            <person name="Takaki Y."/>
            <person name="Nishi S."/>
            <person name="Hori S."/>
            <person name="Arai W."/>
            <person name="Tsubouchi T."/>
            <person name="Morono Y."/>
            <person name="Uchiyama I."/>
            <person name="Ito T."/>
            <person name="Fujiyama A."/>
            <person name="Inagaki F."/>
            <person name="Takami H."/>
        </authorList>
    </citation>
    <scope>NUCLEOTIDE SEQUENCE</scope>
    <source>
        <strain evidence="1">Expedition CK06-06</strain>
    </source>
</reference>
<name>X1D2C9_9ZZZZ</name>
<organism evidence="1">
    <name type="scientific">marine sediment metagenome</name>
    <dbReference type="NCBI Taxonomy" id="412755"/>
    <lineage>
        <taxon>unclassified sequences</taxon>
        <taxon>metagenomes</taxon>
        <taxon>ecological metagenomes</taxon>
    </lineage>
</organism>
<dbReference type="EMBL" id="BART01032749">
    <property type="protein sequence ID" value="GAH14332.1"/>
    <property type="molecule type" value="Genomic_DNA"/>
</dbReference>
<protein>
    <submittedName>
        <fullName evidence="1">Uncharacterized protein</fullName>
    </submittedName>
</protein>
<dbReference type="AlphaFoldDB" id="X1D2C9"/>
<proteinExistence type="predicted"/>